<dbReference type="InterPro" id="IPR035513">
    <property type="entry name" value="Invertase/methylesterase_inhib"/>
</dbReference>
<dbReference type="PROSITE" id="PS00503">
    <property type="entry name" value="PECTINESTERASE_2"/>
    <property type="match status" value="1"/>
</dbReference>
<dbReference type="InterPro" id="IPR033131">
    <property type="entry name" value="Pectinesterase_Asp_AS"/>
</dbReference>
<evidence type="ECO:0000259" key="8">
    <source>
        <dbReference type="SMART" id="SM00856"/>
    </source>
</evidence>
<dbReference type="InterPro" id="IPR000070">
    <property type="entry name" value="Pectinesterase_cat"/>
</dbReference>
<evidence type="ECO:0000256" key="1">
    <source>
        <dbReference type="ARBA" id="ARBA00005184"/>
    </source>
</evidence>
<evidence type="ECO:0000313" key="9">
    <source>
        <dbReference type="EMBL" id="QIR83192.1"/>
    </source>
</evidence>
<dbReference type="SUPFAM" id="SSF51126">
    <property type="entry name" value="Pectin lyase-like"/>
    <property type="match status" value="1"/>
</dbReference>
<evidence type="ECO:0000256" key="2">
    <source>
        <dbReference type="ARBA" id="ARBA00006027"/>
    </source>
</evidence>
<feature type="active site" evidence="6">
    <location>
        <position position="408"/>
    </location>
</feature>
<dbReference type="CDD" id="cd15798">
    <property type="entry name" value="PMEI-like_3"/>
    <property type="match status" value="1"/>
</dbReference>
<evidence type="ECO:0000256" key="7">
    <source>
        <dbReference type="RuleBase" id="RU000589"/>
    </source>
</evidence>
<evidence type="ECO:0000256" key="3">
    <source>
        <dbReference type="ARBA" id="ARBA00007786"/>
    </source>
</evidence>
<dbReference type="EMBL" id="MK585501">
    <property type="protein sequence ID" value="QIR83192.1"/>
    <property type="molecule type" value="mRNA"/>
</dbReference>
<accession>A0A6G9W3J5</accession>
<dbReference type="SMART" id="SM00856">
    <property type="entry name" value="PMEI"/>
    <property type="match status" value="1"/>
</dbReference>
<dbReference type="NCBIfam" id="TIGR01614">
    <property type="entry name" value="PME_inhib"/>
    <property type="match status" value="1"/>
</dbReference>
<comment type="similarity">
    <text evidence="3">In the C-terminal section; belongs to the pectinesterase family.</text>
</comment>
<dbReference type="FunFam" id="2.160.20.10:FF:000001">
    <property type="entry name" value="Pectinesterase"/>
    <property type="match status" value="1"/>
</dbReference>
<dbReference type="Gene3D" id="2.160.20.10">
    <property type="entry name" value="Single-stranded right-handed beta-helix, Pectin lyase-like"/>
    <property type="match status" value="1"/>
</dbReference>
<keyword evidence="5 7" id="KW-0063">Aspartyl esterase</keyword>
<dbReference type="InterPro" id="IPR011050">
    <property type="entry name" value="Pectin_lyase_fold/virulence"/>
</dbReference>
<dbReference type="UniPathway" id="UPA00545">
    <property type="reaction ID" value="UER00823"/>
</dbReference>
<dbReference type="GO" id="GO:0045490">
    <property type="term" value="P:pectin catabolic process"/>
    <property type="evidence" value="ECO:0007669"/>
    <property type="project" value="UniProtKB-UniRule"/>
</dbReference>
<comment type="pathway">
    <text evidence="1 7">Glycan metabolism; pectin degradation; 2-dehydro-3-deoxy-D-gluconate from pectin: step 1/5.</text>
</comment>
<feature type="domain" description="Pectinesterase inhibitor" evidence="8">
    <location>
        <begin position="50"/>
        <end position="201"/>
    </location>
</feature>
<dbReference type="PANTHER" id="PTHR31707">
    <property type="entry name" value="PECTINESTERASE"/>
    <property type="match status" value="1"/>
</dbReference>
<dbReference type="InterPro" id="IPR006501">
    <property type="entry name" value="Pectinesterase_inhib_dom"/>
</dbReference>
<dbReference type="EC" id="3.1.1.11" evidence="7"/>
<keyword evidence="4 7" id="KW-0378">Hydrolase</keyword>
<proteinExistence type="evidence at transcript level"/>
<dbReference type="AlphaFoldDB" id="A0A6G9W3J5"/>
<dbReference type="GO" id="GO:0030599">
    <property type="term" value="F:pectinesterase activity"/>
    <property type="evidence" value="ECO:0007669"/>
    <property type="project" value="UniProtKB-UniRule"/>
</dbReference>
<dbReference type="Gene3D" id="1.20.140.40">
    <property type="entry name" value="Invertase/pectin methylesterase inhibitor family protein"/>
    <property type="match status" value="1"/>
</dbReference>
<dbReference type="GO" id="GO:0042545">
    <property type="term" value="P:cell wall modification"/>
    <property type="evidence" value="ECO:0007669"/>
    <property type="project" value="UniProtKB-UniRule"/>
</dbReference>
<evidence type="ECO:0000256" key="6">
    <source>
        <dbReference type="PROSITE-ProRule" id="PRU10040"/>
    </source>
</evidence>
<dbReference type="Pfam" id="PF01095">
    <property type="entry name" value="Pectinesterase"/>
    <property type="match status" value="1"/>
</dbReference>
<comment type="similarity">
    <text evidence="2">In the N-terminal section; belongs to the PMEI family.</text>
</comment>
<evidence type="ECO:0000256" key="4">
    <source>
        <dbReference type="ARBA" id="ARBA00022801"/>
    </source>
</evidence>
<reference evidence="9" key="1">
    <citation type="submission" date="2019-03" db="EMBL/GenBank/DDBJ databases">
        <title>Molecular characterization of PME/PMEI genes and their involvement in root border cells releasing of Chinese fir.</title>
        <authorList>
            <person name="Lu W."/>
        </authorList>
    </citation>
    <scope>NUCLEOTIDE SEQUENCE</scope>
</reference>
<sequence>MSRRRGKRMAKINKITMATILLLITVIFVLSLGLSANFRGTYHRNLLQKSASDKINLACQASQYPELCRSSLSQSTLITPNSSPEEIISAAMILSYDGTQKSYLQAENLAHLSSNANYTAAVRDCLDFLDGSMRYIGKSRGGLKSIDQNKVKDSKAWMSAALTYQYDCSSALKYVNTTKEVGSAMEQLVTVTWLTSNALSMLDALDTYGENMVIWKPPTTERSTRSSIDGHWGNSIPNSKDYSKNIWGVLAGEDMVPNVTVSKDGSLTSIQQAVDSAPDDSEKRFVIYIKGGVYEENVRIPPKKVNVMFVGDGIDTTVITGSMSVPSLPAPVTTYGSATVAVNADGFMARDITFQNSAGPDSHQAVALRVDGDLSAFHNCAILGHQDTLYTHSLRQFYKNCRIEGTIDFIFGNSAAIFENCLILVRPRQLQAKKGWSNPVTAQGRTDPAMSTGLVFQNCIINGTEEYMRDLHENPKIYKAYLGRPWKMYSRTIFMNSFLGELISPEGWMPWNGNFALDTLYYGEYQNYGPGAKLSGRVSWSNQVPEKNVGIYSVQSFIQGDEWPTATTD</sequence>
<dbReference type="GO" id="GO:0004857">
    <property type="term" value="F:enzyme inhibitor activity"/>
    <property type="evidence" value="ECO:0007669"/>
    <property type="project" value="InterPro"/>
</dbReference>
<dbReference type="Pfam" id="PF04043">
    <property type="entry name" value="PMEI"/>
    <property type="match status" value="1"/>
</dbReference>
<comment type="catalytic activity">
    <reaction evidence="7">
        <text>[(1-&gt;4)-alpha-D-galacturonosyl methyl ester](n) + n H2O = [(1-&gt;4)-alpha-D-galacturonosyl](n) + n methanol + n H(+)</text>
        <dbReference type="Rhea" id="RHEA:22380"/>
        <dbReference type="Rhea" id="RHEA-COMP:14570"/>
        <dbReference type="Rhea" id="RHEA-COMP:14573"/>
        <dbReference type="ChEBI" id="CHEBI:15377"/>
        <dbReference type="ChEBI" id="CHEBI:15378"/>
        <dbReference type="ChEBI" id="CHEBI:17790"/>
        <dbReference type="ChEBI" id="CHEBI:140522"/>
        <dbReference type="ChEBI" id="CHEBI:140523"/>
        <dbReference type="EC" id="3.1.1.11"/>
    </reaction>
</comment>
<name>A0A6G9W3J5_CUNLA</name>
<gene>
    <name evidence="9" type="primary">PME34</name>
</gene>
<evidence type="ECO:0000256" key="5">
    <source>
        <dbReference type="ARBA" id="ARBA00023085"/>
    </source>
</evidence>
<protein>
    <recommendedName>
        <fullName evidence="7">Pectinesterase</fullName>
        <ecNumber evidence="7">3.1.1.11</ecNumber>
    </recommendedName>
</protein>
<organism evidence="9">
    <name type="scientific">Cunninghamia lanceolata</name>
    <name type="common">China fir</name>
    <name type="synonym">Pinus lanceolata</name>
    <dbReference type="NCBI Taxonomy" id="28977"/>
    <lineage>
        <taxon>Eukaryota</taxon>
        <taxon>Viridiplantae</taxon>
        <taxon>Streptophyta</taxon>
        <taxon>Embryophyta</taxon>
        <taxon>Tracheophyta</taxon>
        <taxon>Spermatophyta</taxon>
        <taxon>Pinopsida</taxon>
        <taxon>Pinidae</taxon>
        <taxon>Conifers II</taxon>
        <taxon>Cupressales</taxon>
        <taxon>Cupressaceae</taxon>
        <taxon>Cunninghamia</taxon>
    </lineage>
</organism>
<dbReference type="SUPFAM" id="SSF101148">
    <property type="entry name" value="Plant invertase/pectin methylesterase inhibitor"/>
    <property type="match status" value="1"/>
</dbReference>
<dbReference type="InterPro" id="IPR012334">
    <property type="entry name" value="Pectin_lyas_fold"/>
</dbReference>